<dbReference type="Proteomes" id="UP000256645">
    <property type="component" value="Unassembled WGS sequence"/>
</dbReference>
<dbReference type="Pfam" id="PF02301">
    <property type="entry name" value="HORMA"/>
    <property type="match status" value="1"/>
</dbReference>
<dbReference type="Gene3D" id="3.30.900.10">
    <property type="entry name" value="HORMA domain"/>
    <property type="match status" value="1"/>
</dbReference>
<dbReference type="OrthoDB" id="1928087at2759"/>
<feature type="domain" description="HORMA" evidence="2">
    <location>
        <begin position="65"/>
        <end position="294"/>
    </location>
</feature>
<evidence type="ECO:0000259" key="2">
    <source>
        <dbReference type="PROSITE" id="PS50815"/>
    </source>
</evidence>
<gene>
    <name evidence="3" type="ORF">BP6252_00743</name>
</gene>
<name>A0A3D8SRB2_9HELO</name>
<evidence type="ECO:0000313" key="3">
    <source>
        <dbReference type="EMBL" id="RDW88711.1"/>
    </source>
</evidence>
<organism evidence="3 4">
    <name type="scientific">Coleophoma cylindrospora</name>
    <dbReference type="NCBI Taxonomy" id="1849047"/>
    <lineage>
        <taxon>Eukaryota</taxon>
        <taxon>Fungi</taxon>
        <taxon>Dikarya</taxon>
        <taxon>Ascomycota</taxon>
        <taxon>Pezizomycotina</taxon>
        <taxon>Leotiomycetes</taxon>
        <taxon>Helotiales</taxon>
        <taxon>Dermateaceae</taxon>
        <taxon>Coleophoma</taxon>
    </lineage>
</organism>
<comment type="caution">
    <text evidence="3">The sequence shown here is derived from an EMBL/GenBank/DDBJ whole genome shotgun (WGS) entry which is preliminary data.</text>
</comment>
<feature type="compositionally biased region" description="Polar residues" evidence="1">
    <location>
        <begin position="19"/>
        <end position="35"/>
    </location>
</feature>
<sequence length="491" mass="54756">MPPQKRKNGRFTKGGKSTKGIQIQPVRSDSQTLSDQNERSQDQVPQRKQLTDISNVVPPVLVTKVQCVEYVLTTIKLITATVTHRRNIFSDANYAHINIDMDALVASHDALLECEVKGYDSTKDYDMLAYCFRPDGHPRIKKLLHLIDVGAREALERGWLKSFDIIFHDSGNKIIERWGIKIKYNAGTPSIHVLSPSSSQALTQPAMKQLEDVAKQLTEVLFEIWPDVLEMGDFPNGTRIAVLLGWNNKAPPQYSPRGCRPYIQDTDLAVFDQKNARTFTKGIETGFVGVEFDVEHPTTTDEDSQETIQEVGNDNEVLDMKEYEQQGLLKNMALPLRQPSLLDTQDTVELPQSNLSAKSPSRRSTAVVTTPQLPDRAASKNLNLNLYRTPQVRAQGSPSLSPAGWDDTTLEGTPLITPTAKKHVRDFSEFKNEPYLAPNSASEISQATEKRVKRFGPGAFSSLDSPINHTQSSHSLKELQLRGHCKTGTSP</sequence>
<proteinExistence type="predicted"/>
<dbReference type="PROSITE" id="PS50815">
    <property type="entry name" value="HORMA"/>
    <property type="match status" value="1"/>
</dbReference>
<dbReference type="EMBL" id="PDLM01000001">
    <property type="protein sequence ID" value="RDW88711.1"/>
    <property type="molecule type" value="Genomic_DNA"/>
</dbReference>
<evidence type="ECO:0000313" key="4">
    <source>
        <dbReference type="Proteomes" id="UP000256645"/>
    </source>
</evidence>
<dbReference type="SUPFAM" id="SSF56019">
    <property type="entry name" value="The spindle assembly checkpoint protein mad2"/>
    <property type="match status" value="1"/>
</dbReference>
<dbReference type="InterPro" id="IPR036570">
    <property type="entry name" value="HORMA_dom_sf"/>
</dbReference>
<keyword evidence="4" id="KW-1185">Reference proteome</keyword>
<feature type="compositionally biased region" description="Polar residues" evidence="1">
    <location>
        <begin position="462"/>
        <end position="474"/>
    </location>
</feature>
<accession>A0A3D8SRB2</accession>
<reference evidence="3 4" key="1">
    <citation type="journal article" date="2018" name="IMA Fungus">
        <title>IMA Genome-F 9: Draft genome sequence of Annulohypoxylon stygium, Aspergillus mulundensis, Berkeleyomyces basicola (syn. Thielaviopsis basicola), Ceratocystis smalleyi, two Cercospora beticola strains, Coleophoma cylindrospora, Fusarium fracticaudum, Phialophora cf. hyalina, and Morchella septimelata.</title>
        <authorList>
            <person name="Wingfield B.D."/>
            <person name="Bills G.F."/>
            <person name="Dong Y."/>
            <person name="Huang W."/>
            <person name="Nel W.J."/>
            <person name="Swalarsk-Parry B.S."/>
            <person name="Vaghefi N."/>
            <person name="Wilken P.M."/>
            <person name="An Z."/>
            <person name="de Beer Z.W."/>
            <person name="De Vos L."/>
            <person name="Chen L."/>
            <person name="Duong T.A."/>
            <person name="Gao Y."/>
            <person name="Hammerbacher A."/>
            <person name="Kikkert J.R."/>
            <person name="Li Y."/>
            <person name="Li H."/>
            <person name="Li K."/>
            <person name="Li Q."/>
            <person name="Liu X."/>
            <person name="Ma X."/>
            <person name="Naidoo K."/>
            <person name="Pethybridge S.J."/>
            <person name="Sun J."/>
            <person name="Steenkamp E.T."/>
            <person name="van der Nest M.A."/>
            <person name="van Wyk S."/>
            <person name="Wingfield M.J."/>
            <person name="Xiong C."/>
            <person name="Yue Q."/>
            <person name="Zhang X."/>
        </authorList>
    </citation>
    <scope>NUCLEOTIDE SEQUENCE [LARGE SCALE GENOMIC DNA]</scope>
    <source>
        <strain evidence="3 4">BP6252</strain>
    </source>
</reference>
<dbReference type="AlphaFoldDB" id="A0A3D8SRB2"/>
<feature type="compositionally biased region" description="Basic residues" evidence="1">
    <location>
        <begin position="1"/>
        <end position="10"/>
    </location>
</feature>
<protein>
    <recommendedName>
        <fullName evidence="2">HORMA domain-containing protein</fullName>
    </recommendedName>
</protein>
<feature type="region of interest" description="Disordered" evidence="1">
    <location>
        <begin position="1"/>
        <end position="47"/>
    </location>
</feature>
<feature type="region of interest" description="Disordered" evidence="1">
    <location>
        <begin position="456"/>
        <end position="491"/>
    </location>
</feature>
<dbReference type="InterPro" id="IPR003511">
    <property type="entry name" value="HORMA_dom"/>
</dbReference>
<evidence type="ECO:0000256" key="1">
    <source>
        <dbReference type="SAM" id="MobiDB-lite"/>
    </source>
</evidence>